<feature type="region of interest" description="Disordered" evidence="1">
    <location>
        <begin position="81"/>
        <end position="101"/>
    </location>
</feature>
<accession>A0AAW2HTC8</accession>
<feature type="compositionally biased region" description="Basic residues" evidence="1">
    <location>
        <begin position="407"/>
        <end position="429"/>
    </location>
</feature>
<comment type="caution">
    <text evidence="3">The sequence shown here is derived from an EMBL/GenBank/DDBJ whole genome shotgun (WGS) entry which is preliminary data.</text>
</comment>
<feature type="compositionally biased region" description="Basic and acidic residues" evidence="1">
    <location>
        <begin position="470"/>
        <end position="486"/>
    </location>
</feature>
<dbReference type="InterPro" id="IPR031866">
    <property type="entry name" value="DUF4758"/>
</dbReference>
<feature type="compositionally biased region" description="Acidic residues" evidence="1">
    <location>
        <begin position="772"/>
        <end position="784"/>
    </location>
</feature>
<feature type="region of interest" description="Disordered" evidence="1">
    <location>
        <begin position="772"/>
        <end position="795"/>
    </location>
</feature>
<feature type="region of interest" description="Disordered" evidence="1">
    <location>
        <begin position="1"/>
        <end position="33"/>
    </location>
</feature>
<feature type="domain" description="DUF4758" evidence="2">
    <location>
        <begin position="163"/>
        <end position="296"/>
    </location>
</feature>
<feature type="region of interest" description="Disordered" evidence="1">
    <location>
        <begin position="316"/>
        <end position="335"/>
    </location>
</feature>
<feature type="region of interest" description="Disordered" evidence="1">
    <location>
        <begin position="349"/>
        <end position="581"/>
    </location>
</feature>
<name>A0AAW2HTC8_9NEOP</name>
<dbReference type="Pfam" id="PF15950">
    <property type="entry name" value="DUF4758"/>
    <property type="match status" value="1"/>
</dbReference>
<evidence type="ECO:0000259" key="2">
    <source>
        <dbReference type="Pfam" id="PF15950"/>
    </source>
</evidence>
<feature type="region of interest" description="Disordered" evidence="1">
    <location>
        <begin position="824"/>
        <end position="845"/>
    </location>
</feature>
<organism evidence="3">
    <name type="scientific">Menopon gallinae</name>
    <name type="common">poultry shaft louse</name>
    <dbReference type="NCBI Taxonomy" id="328185"/>
    <lineage>
        <taxon>Eukaryota</taxon>
        <taxon>Metazoa</taxon>
        <taxon>Ecdysozoa</taxon>
        <taxon>Arthropoda</taxon>
        <taxon>Hexapoda</taxon>
        <taxon>Insecta</taxon>
        <taxon>Pterygota</taxon>
        <taxon>Neoptera</taxon>
        <taxon>Paraneoptera</taxon>
        <taxon>Psocodea</taxon>
        <taxon>Troctomorpha</taxon>
        <taxon>Phthiraptera</taxon>
        <taxon>Amblycera</taxon>
        <taxon>Menoponidae</taxon>
        <taxon>Menopon</taxon>
    </lineage>
</organism>
<dbReference type="EMBL" id="JARGDH010000003">
    <property type="protein sequence ID" value="KAL0273032.1"/>
    <property type="molecule type" value="Genomic_DNA"/>
</dbReference>
<feature type="region of interest" description="Disordered" evidence="1">
    <location>
        <begin position="229"/>
        <end position="257"/>
    </location>
</feature>
<feature type="compositionally biased region" description="Low complexity" evidence="1">
    <location>
        <begin position="496"/>
        <end position="506"/>
    </location>
</feature>
<reference evidence="3" key="1">
    <citation type="journal article" date="2024" name="Gigascience">
        <title>Chromosome-level genome of the poultry shaft louse Menopon gallinae provides insight into the host-switching and adaptive evolution of parasitic lice.</title>
        <authorList>
            <person name="Xu Y."/>
            <person name="Ma L."/>
            <person name="Liu S."/>
            <person name="Liang Y."/>
            <person name="Liu Q."/>
            <person name="He Z."/>
            <person name="Tian L."/>
            <person name="Duan Y."/>
            <person name="Cai W."/>
            <person name="Li H."/>
            <person name="Song F."/>
        </authorList>
    </citation>
    <scope>NUCLEOTIDE SEQUENCE</scope>
    <source>
        <strain evidence="3">Cailab_2023a</strain>
    </source>
</reference>
<proteinExistence type="predicted"/>
<feature type="compositionally biased region" description="Polar residues" evidence="1">
    <location>
        <begin position="539"/>
        <end position="549"/>
    </location>
</feature>
<evidence type="ECO:0000313" key="3">
    <source>
        <dbReference type="EMBL" id="KAL0273032.1"/>
    </source>
</evidence>
<gene>
    <name evidence="3" type="ORF">PYX00_005807</name>
</gene>
<feature type="compositionally biased region" description="Acidic residues" evidence="1">
    <location>
        <begin position="391"/>
        <end position="401"/>
    </location>
</feature>
<evidence type="ECO:0000256" key="1">
    <source>
        <dbReference type="SAM" id="MobiDB-lite"/>
    </source>
</evidence>
<feature type="compositionally biased region" description="Basic residues" evidence="1">
    <location>
        <begin position="231"/>
        <end position="244"/>
    </location>
</feature>
<dbReference type="PANTHER" id="PTHR39072:SF3">
    <property type="entry name" value="RE48511P"/>
    <property type="match status" value="1"/>
</dbReference>
<dbReference type="PANTHER" id="PTHR39072">
    <property type="entry name" value="RE48511P"/>
    <property type="match status" value="1"/>
</dbReference>
<sequence>MCAADYEPSSGPVYINPNAAAPPLFESETRSEPGDKVTQTVYGFLDFTTTIGNTVMVFSPQSAAPAPAPEKPKEKVIETKAQVAPSAEIKPSKTVKTEENSKKEEVVYSVVEVIGGDVQPSKSAPVVLSSKVEVKEGPPVKIKNSKQKNQIVSSKVHTEPEPTILSSIVEVVSNDRPVLSSIVEIKSSSDEEPAVEVDGNNIDKPEYDFLNRQPSEVVDESYRVIDLKPNSKFHLKPKSRSNHHATKDGKRDSQTTGVVTKYGGTVVKDGATTVHETQVIGTYISGKYAQVLQSTSRVISKPKISPSQTTRILKTAAPHLGKSRVHLEPTPAGSLHEETALPLEALFHGDKSPSHIRPSRRPGPAVGGPSSGKNDYKNKFRSRSSSKEQDYNEEYDQDEVEVQTTREHKKSRNRSSSKPHRSSSGRHSKNSSESQTSASYREETSTSSSGRKYQNTNRRSNGNGYKSKNRNKDKDYDTSEKEDGYTRRFKPKVQASTVDTSSSSTSLYKFKLQRPSGRWSYKTTPKPRVTIRRQDTDQNEVTTPGSPQYNPEEEITANRREDNEEYDENSSERAAKAEPTVTASTIKVQISTPADFSDVYYEIATIRSPYTFQVGTVKNTRYITVTSTLEKTLQSIESTLPIIPSKLSEPLTENILATTAPLYNNLPIDSSIATLPPIALGTDVETPPLETITETFSTTQMLLKTHILPVIRGGNDTTSYTLVQSYEVTRLVTATKTLPPMEVYQFVPSKTLNEFNTRLEEAGSELHLELEFGDDNNHDDDDDDHPPAVRAFPPDLDLANIGNDFDVSSVDGSKLAEALRLAKQLKQQQQQKPTEPPTTTTTTPAMTPEQVQQLALLRFLNPAAAAALPQIVTSSKPIVKLETVYESHLIPLFNGVSTSYSTISRPIATVSKTEYEVVTSTIANALPPVNPLNPLFPAAPQYSVTSTPVVTSTMVTATESKVLKLTFGAKTAYTTLYSTRVVPTVLTTYLTTNVPVVPTAFPGFFPSFGGFPGYVG</sequence>
<dbReference type="AlphaFoldDB" id="A0AAW2HTC8"/>
<feature type="compositionally biased region" description="Polar residues" evidence="1">
    <location>
        <begin position="435"/>
        <end position="466"/>
    </location>
</feature>
<protein>
    <recommendedName>
        <fullName evidence="2">DUF4758 domain-containing protein</fullName>
    </recommendedName>
</protein>